<dbReference type="GO" id="GO:0005634">
    <property type="term" value="C:nucleus"/>
    <property type="evidence" value="ECO:0007669"/>
    <property type="project" value="UniProtKB-SubCell"/>
</dbReference>
<keyword evidence="2" id="KW-0547">Nucleotide-binding</keyword>
<evidence type="ECO:0000256" key="5">
    <source>
        <dbReference type="ARBA" id="ARBA00022840"/>
    </source>
</evidence>
<keyword evidence="4" id="KW-0347">Helicase</keyword>
<evidence type="ECO:0000313" key="10">
    <source>
        <dbReference type="EnsemblPlants" id="AUR62007195-RA:cds"/>
    </source>
</evidence>
<proteinExistence type="predicted"/>
<evidence type="ECO:0000256" key="2">
    <source>
        <dbReference type="ARBA" id="ARBA00022741"/>
    </source>
</evidence>
<dbReference type="CDD" id="cd18793">
    <property type="entry name" value="SF2_C_SNF"/>
    <property type="match status" value="1"/>
</dbReference>
<name>A0A803L5Q6_CHEQI</name>
<dbReference type="Gene3D" id="3.40.50.10810">
    <property type="entry name" value="Tandem AAA-ATPase domain"/>
    <property type="match status" value="1"/>
</dbReference>
<feature type="compositionally biased region" description="Basic and acidic residues" evidence="7">
    <location>
        <begin position="193"/>
        <end position="202"/>
    </location>
</feature>
<dbReference type="InterPro" id="IPR044567">
    <property type="entry name" value="CLSY/DRD1"/>
</dbReference>
<feature type="compositionally biased region" description="Low complexity" evidence="7">
    <location>
        <begin position="204"/>
        <end position="216"/>
    </location>
</feature>
<dbReference type="InterPro" id="IPR014001">
    <property type="entry name" value="Helicase_ATP-bd"/>
</dbReference>
<evidence type="ECO:0000259" key="8">
    <source>
        <dbReference type="PROSITE" id="PS51192"/>
    </source>
</evidence>
<evidence type="ECO:0000256" key="7">
    <source>
        <dbReference type="SAM" id="MobiDB-lite"/>
    </source>
</evidence>
<dbReference type="InterPro" id="IPR027417">
    <property type="entry name" value="P-loop_NTPase"/>
</dbReference>
<reference evidence="10" key="1">
    <citation type="journal article" date="2017" name="Nature">
        <title>The genome of Chenopodium quinoa.</title>
        <authorList>
            <person name="Jarvis D.E."/>
            <person name="Ho Y.S."/>
            <person name="Lightfoot D.J."/>
            <person name="Schmoeckel S.M."/>
            <person name="Li B."/>
            <person name="Borm T.J.A."/>
            <person name="Ohyanagi H."/>
            <person name="Mineta K."/>
            <person name="Michell C.T."/>
            <person name="Saber N."/>
            <person name="Kharbatia N.M."/>
            <person name="Rupper R.R."/>
            <person name="Sharp A.R."/>
            <person name="Dally N."/>
            <person name="Boughton B.A."/>
            <person name="Woo Y.H."/>
            <person name="Gao G."/>
            <person name="Schijlen E.G.W.M."/>
            <person name="Guo X."/>
            <person name="Momin A.A."/>
            <person name="Negrao S."/>
            <person name="Al-Babili S."/>
            <person name="Gehring C."/>
            <person name="Roessner U."/>
            <person name="Jung C."/>
            <person name="Murphy K."/>
            <person name="Arold S.T."/>
            <person name="Gojobori T."/>
            <person name="van der Linden C.G."/>
            <person name="van Loo E.N."/>
            <person name="Jellen E.N."/>
            <person name="Maughan P.J."/>
            <person name="Tester M."/>
        </authorList>
    </citation>
    <scope>NUCLEOTIDE SEQUENCE [LARGE SCALE GENOMIC DNA]</scope>
    <source>
        <strain evidence="10">cv. PI 614886</strain>
    </source>
</reference>
<organism evidence="10 11">
    <name type="scientific">Chenopodium quinoa</name>
    <name type="common">Quinoa</name>
    <dbReference type="NCBI Taxonomy" id="63459"/>
    <lineage>
        <taxon>Eukaryota</taxon>
        <taxon>Viridiplantae</taxon>
        <taxon>Streptophyta</taxon>
        <taxon>Embryophyta</taxon>
        <taxon>Tracheophyta</taxon>
        <taxon>Spermatophyta</taxon>
        <taxon>Magnoliopsida</taxon>
        <taxon>eudicotyledons</taxon>
        <taxon>Gunneridae</taxon>
        <taxon>Pentapetalae</taxon>
        <taxon>Caryophyllales</taxon>
        <taxon>Chenopodiaceae</taxon>
        <taxon>Chenopodioideae</taxon>
        <taxon>Atripliceae</taxon>
        <taxon>Chenopodium</taxon>
    </lineage>
</organism>
<dbReference type="PANTHER" id="PTHR45821:SF5">
    <property type="entry name" value="SNF2 DOMAIN-CONTAINING PROTEIN CLASSY 4"/>
    <property type="match status" value="1"/>
</dbReference>
<evidence type="ECO:0000256" key="4">
    <source>
        <dbReference type="ARBA" id="ARBA00022806"/>
    </source>
</evidence>
<dbReference type="SUPFAM" id="SSF52540">
    <property type="entry name" value="P-loop containing nucleoside triphosphate hydrolases"/>
    <property type="match status" value="2"/>
</dbReference>
<evidence type="ECO:0000259" key="9">
    <source>
        <dbReference type="PROSITE" id="PS51194"/>
    </source>
</evidence>
<evidence type="ECO:0000256" key="3">
    <source>
        <dbReference type="ARBA" id="ARBA00022801"/>
    </source>
</evidence>
<feature type="domain" description="Helicase C-terminal" evidence="9">
    <location>
        <begin position="813"/>
        <end position="971"/>
    </location>
</feature>
<feature type="compositionally biased region" description="Basic and acidic residues" evidence="7">
    <location>
        <begin position="150"/>
        <end position="169"/>
    </location>
</feature>
<reference evidence="10" key="2">
    <citation type="submission" date="2021-03" db="UniProtKB">
        <authorList>
            <consortium name="EnsemblPlants"/>
        </authorList>
    </citation>
    <scope>IDENTIFICATION</scope>
</reference>
<evidence type="ECO:0000256" key="1">
    <source>
        <dbReference type="ARBA" id="ARBA00004123"/>
    </source>
</evidence>
<dbReference type="OMA" id="QQETCEN"/>
<dbReference type="Pfam" id="PF00176">
    <property type="entry name" value="SNF2-rel_dom"/>
    <property type="match status" value="1"/>
</dbReference>
<dbReference type="GO" id="GO:0004386">
    <property type="term" value="F:helicase activity"/>
    <property type="evidence" value="ECO:0007669"/>
    <property type="project" value="UniProtKB-KW"/>
</dbReference>
<dbReference type="AlphaFoldDB" id="A0A803L5Q6"/>
<evidence type="ECO:0000313" key="11">
    <source>
        <dbReference type="Proteomes" id="UP000596660"/>
    </source>
</evidence>
<dbReference type="PROSITE" id="PS51194">
    <property type="entry name" value="HELICASE_CTER"/>
    <property type="match status" value="1"/>
</dbReference>
<dbReference type="SMART" id="SM00487">
    <property type="entry name" value="DEXDc"/>
    <property type="match status" value="1"/>
</dbReference>
<keyword evidence="3" id="KW-0378">Hydrolase</keyword>
<protein>
    <submittedName>
        <fullName evidence="10">Uncharacterized protein</fullName>
    </submittedName>
</protein>
<keyword evidence="6" id="KW-0539">Nucleus</keyword>
<feature type="compositionally biased region" description="Acidic residues" evidence="7">
    <location>
        <begin position="170"/>
        <end position="192"/>
    </location>
</feature>
<dbReference type="InterPro" id="IPR000330">
    <property type="entry name" value="SNF2_N"/>
</dbReference>
<dbReference type="Proteomes" id="UP000596660">
    <property type="component" value="Unplaced"/>
</dbReference>
<dbReference type="InterPro" id="IPR038718">
    <property type="entry name" value="SNF2-like_sf"/>
</dbReference>
<dbReference type="EnsemblPlants" id="AUR62007195-RA">
    <property type="protein sequence ID" value="AUR62007195-RA:cds"/>
    <property type="gene ID" value="AUR62007195"/>
</dbReference>
<dbReference type="Gene3D" id="3.40.50.300">
    <property type="entry name" value="P-loop containing nucleotide triphosphate hydrolases"/>
    <property type="match status" value="1"/>
</dbReference>
<keyword evidence="5" id="KW-0067">ATP-binding</keyword>
<accession>A0A803L5Q6</accession>
<feature type="region of interest" description="Disordered" evidence="7">
    <location>
        <begin position="109"/>
        <end position="247"/>
    </location>
</feature>
<dbReference type="GO" id="GO:0005524">
    <property type="term" value="F:ATP binding"/>
    <property type="evidence" value="ECO:0007669"/>
    <property type="project" value="UniProtKB-KW"/>
</dbReference>
<dbReference type="Gramene" id="AUR62007195-RA">
    <property type="protein sequence ID" value="AUR62007195-RA:cds"/>
    <property type="gene ID" value="AUR62007195"/>
</dbReference>
<dbReference type="GO" id="GO:0080188">
    <property type="term" value="P:gene silencing by siRNA-directed DNA methylation"/>
    <property type="evidence" value="ECO:0007669"/>
    <property type="project" value="InterPro"/>
</dbReference>
<feature type="compositionally biased region" description="Acidic residues" evidence="7">
    <location>
        <begin position="114"/>
        <end position="123"/>
    </location>
</feature>
<feature type="compositionally biased region" description="Acidic residues" evidence="7">
    <location>
        <begin position="135"/>
        <end position="148"/>
    </location>
</feature>
<dbReference type="PROSITE" id="PS51192">
    <property type="entry name" value="HELICASE_ATP_BIND_1"/>
    <property type="match status" value="1"/>
</dbReference>
<dbReference type="InterPro" id="IPR049730">
    <property type="entry name" value="SNF2/RAD54-like_C"/>
</dbReference>
<feature type="domain" description="Helicase ATP-binding" evidence="8">
    <location>
        <begin position="501"/>
        <end position="692"/>
    </location>
</feature>
<comment type="subcellular location">
    <subcellularLocation>
        <location evidence="1">Nucleus</location>
    </subcellularLocation>
</comment>
<feature type="compositionally biased region" description="Basic residues" evidence="7">
    <location>
        <begin position="235"/>
        <end position="245"/>
    </location>
</feature>
<dbReference type="SMART" id="SM00490">
    <property type="entry name" value="HELICc"/>
    <property type="match status" value="1"/>
</dbReference>
<evidence type="ECO:0000256" key="6">
    <source>
        <dbReference type="ARBA" id="ARBA00023242"/>
    </source>
</evidence>
<sequence length="1015" mass="115586">MLMEQNKRARLAAKREWKKKKDGIFEGKIGIKDENLMEGSEAMVIDEEEFLKGFQKLKESEKNSQIQDLGFVKKEVFDDDVDHGKGVMMMDDVNDGESDDSLQILGERWNPLGLDDDDGEDVHDDGCHPLTIEINSDDDDDVNDDGNGDGEMKGDEVKEGGNCEEKVDDGGDVDDVVYDFEGLSSEEDDVELDKDFVGKEDESSSSSDVYSSSECSVIEEEEEVGKMKGQLSGEKRKRGRPRKNKNTAEVEYQPMNKNVKNTAELESPSIKNRVKKSTKDTELQISILNTILEGGDKGIGENLPDTSDFYLPLKFKFGVEKLVVHEKSEDELEVESLFNDLDYALRACNIGADKPTVYNNDGDSEDVPSDDAISQEELCAKGKHYLIHDDEIGVICKFCSYVHLEIKHVMPDFNKDPFGMGNRRDYGRFLYNNSMACDGFQFHDSSYDRQGDHFSPSDDIQGTVWDLVPGVKRNLYPHQRDGFEFIWKNIAGGIKIDELLEPTASGLGGCIICHAPGTGKTRLAVVFVQSFMKQYQMANPLIIAPSVMLRAWEEEFAKWKFDIPFFNLNENELYGKEDPEIQTYARDTKNDKTIRYIKLLTWALGKGVLGVSYCLFAKLAGEEGTNKKVREILLTKPGILVLDEGHIPRNEKSNIWKVLSQISTKRRVILSGTPFQNNFEELHNTIALVREEIGTPILSAYYEQDDRRIEELKKRIKPFVHVHKGEILRERLKGLFHSLIMLKPSNLQKRCFQHLAGKRLNRFLYDNLVSITSVHPSIFCDENVKTPNFVNDALMDLLKKHKTDLNAGIKTRFLVELIKLSKGERVLVFGQYIPPLIFIADLLKAAFGWNMGSELLYMHGKQDMKERQSMIRLFNDPKSEARVLLASIKACGEGIHLVGASRVVLLDVVWNPSVERQAISRAYRLGQEKDVFVYHLITSETREEEKYQRQATKERLSELMFSSEESVEKMNTRSRISEDRVLEEMILHEKTKPMFVKVIYQPKADNLIESFSMDS</sequence>
<dbReference type="Pfam" id="PF00271">
    <property type="entry name" value="Helicase_C"/>
    <property type="match status" value="1"/>
</dbReference>
<dbReference type="GO" id="GO:0016787">
    <property type="term" value="F:hydrolase activity"/>
    <property type="evidence" value="ECO:0007669"/>
    <property type="project" value="UniProtKB-KW"/>
</dbReference>
<dbReference type="PANTHER" id="PTHR45821">
    <property type="entry name" value="SNF2 DOMAIN-CONTAINING PROTEIN CLASSY 2-RELATED"/>
    <property type="match status" value="1"/>
</dbReference>
<keyword evidence="11" id="KW-1185">Reference proteome</keyword>
<dbReference type="InterPro" id="IPR001650">
    <property type="entry name" value="Helicase_C-like"/>
</dbReference>